<keyword evidence="7" id="KW-0057">Aromatic amino acid biosynthesis</keyword>
<dbReference type="AlphaFoldDB" id="A0A7W5CB84"/>
<dbReference type="GO" id="GO:0003855">
    <property type="term" value="F:3-dehydroquinate dehydratase activity"/>
    <property type="evidence" value="ECO:0007669"/>
    <property type="project" value="UniProtKB-UniRule"/>
</dbReference>
<evidence type="ECO:0000256" key="4">
    <source>
        <dbReference type="ARBA" id="ARBA00011193"/>
    </source>
</evidence>
<feature type="binding site" evidence="7 9">
    <location>
        <position position="111"/>
    </location>
    <ligand>
        <name>substrate</name>
    </ligand>
</feature>
<dbReference type="HAMAP" id="MF_00169">
    <property type="entry name" value="AroQ"/>
    <property type="match status" value="1"/>
</dbReference>
<dbReference type="NCBIfam" id="NF003805">
    <property type="entry name" value="PRK05395.1-2"/>
    <property type="match status" value="1"/>
</dbReference>
<evidence type="ECO:0000313" key="11">
    <source>
        <dbReference type="EMBL" id="MBB3154531.1"/>
    </source>
</evidence>
<gene>
    <name evidence="7" type="primary">aroQ</name>
    <name evidence="11" type="ORF">FHS16_004613</name>
</gene>
<protein>
    <recommendedName>
        <fullName evidence="5 7">3-dehydroquinate dehydratase</fullName>
        <shortName evidence="7">3-dehydroquinase</shortName>
        <ecNumber evidence="5 7">4.2.1.10</ecNumber>
    </recommendedName>
    <alternativeName>
        <fullName evidence="7">Type II DHQase</fullName>
    </alternativeName>
</protein>
<comment type="caution">
    <text evidence="11">The sequence shown here is derived from an EMBL/GenBank/DDBJ whole genome shotgun (WGS) entry which is preliminary data.</text>
</comment>
<feature type="active site" description="Proton acceptor" evidence="7 8">
    <location>
        <position position="23"/>
    </location>
</feature>
<dbReference type="RefSeq" id="WP_183568114.1">
    <property type="nucleotide sequence ID" value="NZ_CBCSLB010000040.1"/>
</dbReference>
<dbReference type="NCBIfam" id="TIGR01088">
    <property type="entry name" value="aroQ"/>
    <property type="match status" value="1"/>
</dbReference>
<dbReference type="NCBIfam" id="NF003806">
    <property type="entry name" value="PRK05395.1-3"/>
    <property type="match status" value="1"/>
</dbReference>
<dbReference type="UniPathway" id="UPA00053">
    <property type="reaction ID" value="UER00086"/>
</dbReference>
<keyword evidence="6 7" id="KW-0456">Lyase</keyword>
<dbReference type="GO" id="GO:0009423">
    <property type="term" value="P:chorismate biosynthetic process"/>
    <property type="evidence" value="ECO:0007669"/>
    <property type="project" value="UniProtKB-UniRule"/>
</dbReference>
<reference evidence="11 12" key="1">
    <citation type="submission" date="2020-08" db="EMBL/GenBank/DDBJ databases">
        <title>Genomic Encyclopedia of Type Strains, Phase III (KMG-III): the genomes of soil and plant-associated and newly described type strains.</title>
        <authorList>
            <person name="Whitman W."/>
        </authorList>
    </citation>
    <scope>NUCLEOTIDE SEQUENCE [LARGE SCALE GENOMIC DNA]</scope>
    <source>
        <strain evidence="11 12">CECT 8234</strain>
    </source>
</reference>
<name>A0A7W5CB84_9BACL</name>
<feature type="site" description="Transition state stabilizer" evidence="7 10">
    <location>
        <position position="18"/>
    </location>
</feature>
<dbReference type="GO" id="GO:0008652">
    <property type="term" value="P:amino acid biosynthetic process"/>
    <property type="evidence" value="ECO:0007669"/>
    <property type="project" value="UniProtKB-KW"/>
</dbReference>
<evidence type="ECO:0000256" key="7">
    <source>
        <dbReference type="HAMAP-Rule" id="MF_00169"/>
    </source>
</evidence>
<dbReference type="EC" id="4.2.1.10" evidence="5 7"/>
<feature type="binding site" evidence="7 9">
    <location>
        <position position="80"/>
    </location>
    <ligand>
        <name>substrate</name>
    </ligand>
</feature>
<comment type="function">
    <text evidence="7">Catalyzes a trans-dehydration via an enolate intermediate.</text>
</comment>
<feature type="binding site" evidence="7 9">
    <location>
        <position position="74"/>
    </location>
    <ligand>
        <name>substrate</name>
    </ligand>
</feature>
<evidence type="ECO:0000256" key="6">
    <source>
        <dbReference type="ARBA" id="ARBA00023239"/>
    </source>
</evidence>
<dbReference type="PROSITE" id="PS01029">
    <property type="entry name" value="DEHYDROQUINASE_II"/>
    <property type="match status" value="1"/>
</dbReference>
<evidence type="ECO:0000313" key="12">
    <source>
        <dbReference type="Proteomes" id="UP000518605"/>
    </source>
</evidence>
<dbReference type="CDD" id="cd00466">
    <property type="entry name" value="DHQase_II"/>
    <property type="match status" value="1"/>
</dbReference>
<comment type="catalytic activity">
    <reaction evidence="1 7">
        <text>3-dehydroquinate = 3-dehydroshikimate + H2O</text>
        <dbReference type="Rhea" id="RHEA:21096"/>
        <dbReference type="ChEBI" id="CHEBI:15377"/>
        <dbReference type="ChEBI" id="CHEBI:16630"/>
        <dbReference type="ChEBI" id="CHEBI:32364"/>
        <dbReference type="EC" id="4.2.1.10"/>
    </reaction>
</comment>
<evidence type="ECO:0000256" key="1">
    <source>
        <dbReference type="ARBA" id="ARBA00001864"/>
    </source>
</evidence>
<dbReference type="EMBL" id="JACHXW010000016">
    <property type="protein sequence ID" value="MBB3154531.1"/>
    <property type="molecule type" value="Genomic_DNA"/>
</dbReference>
<dbReference type="PANTHER" id="PTHR21272:SF3">
    <property type="entry name" value="CATABOLIC 3-DEHYDROQUINASE"/>
    <property type="match status" value="1"/>
</dbReference>
<comment type="subunit">
    <text evidence="4 7">Homododecamer.</text>
</comment>
<feature type="active site" description="Proton donor" evidence="7 8">
    <location>
        <position position="100"/>
    </location>
</feature>
<dbReference type="InterPro" id="IPR018509">
    <property type="entry name" value="DHquinase_II_CS"/>
</dbReference>
<dbReference type="Pfam" id="PF01220">
    <property type="entry name" value="DHquinase_II"/>
    <property type="match status" value="1"/>
</dbReference>
<dbReference type="Proteomes" id="UP000518605">
    <property type="component" value="Unassembled WGS sequence"/>
</dbReference>
<keyword evidence="12" id="KW-1185">Reference proteome</keyword>
<accession>A0A7W5CB84</accession>
<evidence type="ECO:0000256" key="10">
    <source>
        <dbReference type="PIRSR" id="PIRSR001399-3"/>
    </source>
</evidence>
<evidence type="ECO:0000256" key="8">
    <source>
        <dbReference type="PIRSR" id="PIRSR001399-1"/>
    </source>
</evidence>
<dbReference type="GO" id="GO:0019631">
    <property type="term" value="P:quinate catabolic process"/>
    <property type="evidence" value="ECO:0007669"/>
    <property type="project" value="TreeGrafter"/>
</dbReference>
<comment type="pathway">
    <text evidence="2 7">Metabolic intermediate biosynthesis; chorismate biosynthesis; chorismate from D-erythrose 4-phosphate and phosphoenolpyruvate: step 3/7.</text>
</comment>
<dbReference type="PANTHER" id="PTHR21272">
    <property type="entry name" value="CATABOLIC 3-DEHYDROQUINASE"/>
    <property type="match status" value="1"/>
</dbReference>
<evidence type="ECO:0000256" key="5">
    <source>
        <dbReference type="ARBA" id="ARBA00012060"/>
    </source>
</evidence>
<dbReference type="PIRSF" id="PIRSF001399">
    <property type="entry name" value="DHquinase_II"/>
    <property type="match status" value="1"/>
</dbReference>
<dbReference type="InterPro" id="IPR001874">
    <property type="entry name" value="DHquinase_II"/>
</dbReference>
<keyword evidence="7" id="KW-0028">Amino-acid biosynthesis</keyword>
<feature type="binding site" evidence="7 9">
    <location>
        <begin position="101"/>
        <end position="102"/>
    </location>
    <ligand>
        <name>substrate</name>
    </ligand>
</feature>
<comment type="similarity">
    <text evidence="3 7">Belongs to the type-II 3-dehydroquinase family.</text>
</comment>
<feature type="binding site" evidence="7 9">
    <location>
        <position position="87"/>
    </location>
    <ligand>
        <name>substrate</name>
    </ligand>
</feature>
<organism evidence="11 12">
    <name type="scientific">Paenibacillus endophyticus</name>
    <dbReference type="NCBI Taxonomy" id="1294268"/>
    <lineage>
        <taxon>Bacteria</taxon>
        <taxon>Bacillati</taxon>
        <taxon>Bacillota</taxon>
        <taxon>Bacilli</taxon>
        <taxon>Bacillales</taxon>
        <taxon>Paenibacillaceae</taxon>
        <taxon>Paenibacillus</taxon>
    </lineage>
</organism>
<evidence type="ECO:0000256" key="9">
    <source>
        <dbReference type="PIRSR" id="PIRSR001399-2"/>
    </source>
</evidence>
<evidence type="ECO:0000256" key="2">
    <source>
        <dbReference type="ARBA" id="ARBA00004902"/>
    </source>
</evidence>
<dbReference type="GO" id="GO:0009073">
    <property type="term" value="P:aromatic amino acid family biosynthetic process"/>
    <property type="evidence" value="ECO:0007669"/>
    <property type="project" value="UniProtKB-KW"/>
</dbReference>
<dbReference type="InterPro" id="IPR036441">
    <property type="entry name" value="DHquinase_II_sf"/>
</dbReference>
<evidence type="ECO:0000256" key="3">
    <source>
        <dbReference type="ARBA" id="ARBA00011037"/>
    </source>
</evidence>
<dbReference type="SUPFAM" id="SSF52304">
    <property type="entry name" value="Type II 3-dehydroquinate dehydratase"/>
    <property type="match status" value="1"/>
</dbReference>
<sequence>MHEIVILNGPNLNMLGTREPEVYGSETLADIESLLKNKAEMLGVSVAFFQTNHEGEMIDRIHRAFGKADGIVINPGAWTHYSYALRDALSSIGIPIIEVHMSNIHKRESFRHVSVVAAIAVGQIAGFGSHSYELGLTALVSHLDKRQEAKKG</sequence>
<dbReference type="NCBIfam" id="NF003807">
    <property type="entry name" value="PRK05395.1-4"/>
    <property type="match status" value="1"/>
</dbReference>
<proteinExistence type="inferred from homology"/>
<dbReference type="Gene3D" id="3.40.50.9100">
    <property type="entry name" value="Dehydroquinase, class II"/>
    <property type="match status" value="1"/>
</dbReference>